<keyword evidence="2" id="KW-0808">Transferase</keyword>
<feature type="domain" description="C-methyltransferase" evidence="1">
    <location>
        <begin position="256"/>
        <end position="354"/>
    </location>
</feature>
<dbReference type="AlphaFoldDB" id="A0A1F6MS16"/>
<dbReference type="GO" id="GO:0008168">
    <property type="term" value="F:methyltransferase activity"/>
    <property type="evidence" value="ECO:0007669"/>
    <property type="project" value="UniProtKB-KW"/>
</dbReference>
<dbReference type="Gene3D" id="3.40.50.150">
    <property type="entry name" value="Vaccinia Virus protein VP39"/>
    <property type="match status" value="1"/>
</dbReference>
<dbReference type="Gene3D" id="6.20.50.110">
    <property type="entry name" value="Methyltransferase, zinc-binding domain"/>
    <property type="match status" value="1"/>
</dbReference>
<protein>
    <submittedName>
        <fullName evidence="2">Methyltransferase</fullName>
    </submittedName>
</protein>
<dbReference type="Proteomes" id="UP000178347">
    <property type="component" value="Unassembled WGS sequence"/>
</dbReference>
<gene>
    <name evidence="2" type="ORF">A3G00_02415</name>
</gene>
<dbReference type="STRING" id="1798692.A3G00_02415"/>
<evidence type="ECO:0000259" key="1">
    <source>
        <dbReference type="Pfam" id="PF08484"/>
    </source>
</evidence>
<dbReference type="Gene3D" id="3.40.50.720">
    <property type="entry name" value="NAD(P)-binding Rossmann-like Domain"/>
    <property type="match status" value="1"/>
</dbReference>
<reference evidence="2 3" key="1">
    <citation type="journal article" date="2016" name="Nat. Commun.">
        <title>Thousands of microbial genomes shed light on interconnected biogeochemical processes in an aquifer system.</title>
        <authorList>
            <person name="Anantharaman K."/>
            <person name="Brown C.T."/>
            <person name="Hug L.A."/>
            <person name="Sharon I."/>
            <person name="Castelle C.J."/>
            <person name="Probst A.J."/>
            <person name="Thomas B.C."/>
            <person name="Singh A."/>
            <person name="Wilkins M.J."/>
            <person name="Karaoz U."/>
            <person name="Brodie E.L."/>
            <person name="Williams K.H."/>
            <person name="Hubbard S.S."/>
            <person name="Banfield J.F."/>
        </authorList>
    </citation>
    <scope>NUCLEOTIDE SEQUENCE [LARGE SCALE GENOMIC DNA]</scope>
</reference>
<name>A0A1F6MS16_9BACT</name>
<evidence type="ECO:0000313" key="3">
    <source>
        <dbReference type="Proteomes" id="UP000178347"/>
    </source>
</evidence>
<dbReference type="SUPFAM" id="SSF53335">
    <property type="entry name" value="S-adenosyl-L-methionine-dependent methyltransferases"/>
    <property type="match status" value="1"/>
</dbReference>
<dbReference type="Pfam" id="PF08484">
    <property type="entry name" value="Methyltransf_14"/>
    <property type="match status" value="1"/>
</dbReference>
<proteinExistence type="predicted"/>
<sequence length="376" mass="42391">MNKCRVCGQALFQEPLLRYKNMPRAVQYLPDAKSLKNDRGINLEVSQCSGCGLVQLNNVPVPYYREVIRAAGVSGEMNDFRTKQFNDFAKKYALKDRKVIEIGCGRGEYLSIMSRVGLNAYGLEYNEASVNDCVKNNLRVSGGFVESDNYKIDSAPFSAFFILNFFEHLPDPNSTLRGIYNNLADGAVGIVEVPNFDMILRNRLFSEFMRDHLLYFTKETLITALSLNGFEVIECNVVWYDYIISAVVKKKGKMDFSSFDKHQKKIIKELKEFIDSFDGKDIAVWGAGHQAFAILSFLNSVGKIKYVVDSAAFKQGKFSPVTHIPIVSLKHLVANPVGAIIIMAGSYSDEVKKIIMEKFDKKIKIAILRDYGLEIV</sequence>
<organism evidence="2 3">
    <name type="scientific">Candidatus Magasanikbacteria bacterium RIFCSPLOWO2_12_FULL_43_12</name>
    <dbReference type="NCBI Taxonomy" id="1798692"/>
    <lineage>
        <taxon>Bacteria</taxon>
        <taxon>Candidatus Magasanikiibacteriota</taxon>
    </lineage>
</organism>
<comment type="caution">
    <text evidence="2">The sequence shown here is derived from an EMBL/GenBank/DDBJ whole genome shotgun (WGS) entry which is preliminary data.</text>
</comment>
<dbReference type="CDD" id="cd02440">
    <property type="entry name" value="AdoMet_MTases"/>
    <property type="match status" value="1"/>
</dbReference>
<dbReference type="Pfam" id="PF13489">
    <property type="entry name" value="Methyltransf_23"/>
    <property type="match status" value="1"/>
</dbReference>
<dbReference type="PANTHER" id="PTHR43861:SF6">
    <property type="entry name" value="METHYLTRANSFERASE TYPE 11"/>
    <property type="match status" value="1"/>
</dbReference>
<dbReference type="InterPro" id="IPR038576">
    <property type="entry name" value="Methyltransf_Zn-bd_dom_put_sf"/>
</dbReference>
<dbReference type="GO" id="GO:0032259">
    <property type="term" value="P:methylation"/>
    <property type="evidence" value="ECO:0007669"/>
    <property type="project" value="UniProtKB-KW"/>
</dbReference>
<dbReference type="InterPro" id="IPR029063">
    <property type="entry name" value="SAM-dependent_MTases_sf"/>
</dbReference>
<accession>A0A1F6MS16</accession>
<dbReference type="InterPro" id="IPR013691">
    <property type="entry name" value="MeTrfase_14"/>
</dbReference>
<keyword evidence="2" id="KW-0489">Methyltransferase</keyword>
<dbReference type="EMBL" id="MFQN01000019">
    <property type="protein sequence ID" value="OGH74338.1"/>
    <property type="molecule type" value="Genomic_DNA"/>
</dbReference>
<evidence type="ECO:0000313" key="2">
    <source>
        <dbReference type="EMBL" id="OGH74338.1"/>
    </source>
</evidence>
<dbReference type="PANTHER" id="PTHR43861">
    <property type="entry name" value="TRANS-ACONITATE 2-METHYLTRANSFERASE-RELATED"/>
    <property type="match status" value="1"/>
</dbReference>